<dbReference type="EMBL" id="FNAY01000004">
    <property type="protein sequence ID" value="SDE86815.1"/>
    <property type="molecule type" value="Genomic_DNA"/>
</dbReference>
<sequence>MSGAAPAPQDDEPRIGPNAILQTIGVLDRHLGRAERDRVMRLAGVPVPPPDSGMLPESQCRAVHQALRVDQGEAAEGLLWLSGLATGDYILANRIPGFAKAIIRVLPGFLGARLLAAAITKHAWTFVGSGRFRVESFRPLTFRIDDNPLRADAAERPSCFWHAAVFERLFGTLVWPEVTVEEISCASVSGGPCLFVLHPQGKKTAMPSSVHSG</sequence>
<accession>A0A1G7GFE0</accession>
<dbReference type="EMBL" id="SWJZ01000066">
    <property type="protein sequence ID" value="TKD15832.1"/>
    <property type="molecule type" value="Genomic_DNA"/>
</dbReference>
<reference evidence="2 4" key="1">
    <citation type="submission" date="2016-10" db="EMBL/GenBank/DDBJ databases">
        <authorList>
            <person name="de Groot N.N."/>
        </authorList>
    </citation>
    <scope>NUCLEOTIDE SEQUENCE [LARGE SCALE GENOMIC DNA]</scope>
    <source>
        <strain evidence="2">DSM 938</strain>
        <strain evidence="4">DSM 938 / 37b4</strain>
    </source>
</reference>
<dbReference type="AlphaFoldDB" id="A0A1G7GFE0"/>
<evidence type="ECO:0000313" key="4">
    <source>
        <dbReference type="Proteomes" id="UP000183812"/>
    </source>
</evidence>
<name>A0A1G7GFE0_RHOCA</name>
<dbReference type="OrthoDB" id="2080515at2"/>
<organism evidence="2 4">
    <name type="scientific">Rhodobacter capsulatus</name>
    <name type="common">Rhodopseudomonas capsulata</name>
    <dbReference type="NCBI Taxonomy" id="1061"/>
    <lineage>
        <taxon>Bacteria</taxon>
        <taxon>Pseudomonadati</taxon>
        <taxon>Pseudomonadota</taxon>
        <taxon>Alphaproteobacteria</taxon>
        <taxon>Rhodobacterales</taxon>
        <taxon>Rhodobacter group</taxon>
        <taxon>Rhodobacter</taxon>
    </lineage>
</organism>
<dbReference type="RefSeq" id="WP_074553196.1">
    <property type="nucleotide sequence ID" value="NZ_CP119563.1"/>
</dbReference>
<evidence type="ECO:0000313" key="3">
    <source>
        <dbReference type="EMBL" id="TKD15832.1"/>
    </source>
</evidence>
<evidence type="ECO:0000259" key="1">
    <source>
        <dbReference type="SMART" id="SM00989"/>
    </source>
</evidence>
<dbReference type="SMART" id="SM00989">
    <property type="entry name" value="V4R"/>
    <property type="match status" value="1"/>
</dbReference>
<dbReference type="InterPro" id="IPR010249">
    <property type="entry name" value="BchJ"/>
</dbReference>
<dbReference type="NCBIfam" id="TIGR02019">
    <property type="entry name" value="BchJ"/>
    <property type="match status" value="1"/>
</dbReference>
<reference evidence="3 5" key="2">
    <citation type="submission" date="2019-04" db="EMBL/GenBank/DDBJ databases">
        <title>Draft Whole-Genome sequence of the purple photosynthetic bacterium Rhodobacter capsulatus SP108 with an indigenous class A beta-lactamase.</title>
        <authorList>
            <person name="Robertson S."/>
            <person name="Meyer T.E."/>
            <person name="Kyndt J.A."/>
        </authorList>
    </citation>
    <scope>NUCLEOTIDE SEQUENCE [LARGE SCALE GENOMIC DNA]</scope>
    <source>
        <strain evidence="3 5">SP108</strain>
    </source>
</reference>
<dbReference type="GO" id="GO:0030494">
    <property type="term" value="P:bacteriochlorophyll biosynthetic process"/>
    <property type="evidence" value="ECO:0007669"/>
    <property type="project" value="InterPro"/>
</dbReference>
<dbReference type="InterPro" id="IPR004096">
    <property type="entry name" value="V4R"/>
</dbReference>
<feature type="domain" description="4-vinyl reductase 4VR" evidence="1">
    <location>
        <begin position="139"/>
        <end position="199"/>
    </location>
</feature>
<protein>
    <submittedName>
        <fullName evidence="3">Bacteriochlorophyll 4-vinyl reductase</fullName>
    </submittedName>
    <submittedName>
        <fullName evidence="2">Divinyl protochlorophyllide a 8-vinyl-reductase</fullName>
    </submittedName>
</protein>
<dbReference type="Proteomes" id="UP000183812">
    <property type="component" value="Unassembled WGS sequence"/>
</dbReference>
<evidence type="ECO:0000313" key="5">
    <source>
        <dbReference type="Proteomes" id="UP000310597"/>
    </source>
</evidence>
<gene>
    <name evidence="3" type="primary">bchJ</name>
    <name evidence="3" type="ORF">FBT96_15295</name>
    <name evidence="2" type="ORF">SAMN04244550_01242</name>
</gene>
<dbReference type="Pfam" id="PF02830">
    <property type="entry name" value="V4R"/>
    <property type="match status" value="1"/>
</dbReference>
<dbReference type="SUPFAM" id="SSF111126">
    <property type="entry name" value="Ligand-binding domain in the NO signalling and Golgi transport"/>
    <property type="match status" value="1"/>
</dbReference>
<evidence type="ECO:0000313" key="2">
    <source>
        <dbReference type="EMBL" id="SDE86815.1"/>
    </source>
</evidence>
<dbReference type="Proteomes" id="UP000310597">
    <property type="component" value="Unassembled WGS sequence"/>
</dbReference>
<proteinExistence type="predicted"/>
<dbReference type="GO" id="GO:0015979">
    <property type="term" value="P:photosynthesis"/>
    <property type="evidence" value="ECO:0007669"/>
    <property type="project" value="InterPro"/>
</dbReference>
<dbReference type="InterPro" id="IPR024096">
    <property type="entry name" value="NO_sig/Golgi_transp_ligand-bd"/>
</dbReference>